<name>A0A9W8UMS6_AKAMU</name>
<gene>
    <name evidence="1" type="ORF">LMH87_010021</name>
</gene>
<sequence>MQTQLRPVRTVEYSTMAYNTLPDVSSAFAAYDKCSGDALAKHLMRDLFRTHNVQGTFGLVLLHRHCLLSTGERMTAMRGAKSPAPSQLGEPAVWRVNMADGRVIPVEFALEAGEVDWRDLRLQVFVKEFLALLIEHQAHKHFGLCLYPGDGYPGHIEVTDGRSTVGLSPDEAHTLPPGDLREAAWFYSNDHLERGCKNYCFNRRQ</sequence>
<accession>A0A9W8UMS6</accession>
<evidence type="ECO:0000313" key="2">
    <source>
        <dbReference type="Proteomes" id="UP001144673"/>
    </source>
</evidence>
<dbReference type="KEGG" id="amus:LMH87_010021"/>
<dbReference type="AlphaFoldDB" id="A0A9W8UMS6"/>
<organism evidence="1 2">
    <name type="scientific">Akanthomyces muscarius</name>
    <name type="common">Entomopathogenic fungus</name>
    <name type="synonym">Lecanicillium muscarium</name>
    <dbReference type="NCBI Taxonomy" id="2231603"/>
    <lineage>
        <taxon>Eukaryota</taxon>
        <taxon>Fungi</taxon>
        <taxon>Dikarya</taxon>
        <taxon>Ascomycota</taxon>
        <taxon>Pezizomycotina</taxon>
        <taxon>Sordariomycetes</taxon>
        <taxon>Hypocreomycetidae</taxon>
        <taxon>Hypocreales</taxon>
        <taxon>Cordycipitaceae</taxon>
        <taxon>Akanthomyces</taxon>
    </lineage>
</organism>
<keyword evidence="2" id="KW-1185">Reference proteome</keyword>
<dbReference type="EMBL" id="JAJHUN010000008">
    <property type="protein sequence ID" value="KAJ4153537.1"/>
    <property type="molecule type" value="Genomic_DNA"/>
</dbReference>
<proteinExistence type="predicted"/>
<dbReference type="GeneID" id="80897180"/>
<protein>
    <submittedName>
        <fullName evidence="1">Uncharacterized protein</fullName>
    </submittedName>
</protein>
<dbReference type="RefSeq" id="XP_056054195.1">
    <property type="nucleotide sequence ID" value="XM_056197113.1"/>
</dbReference>
<reference evidence="1" key="1">
    <citation type="journal article" date="2023" name="Access Microbiol">
        <title>De-novo genome assembly for Akanthomyces muscarius, a biocontrol agent of insect agricultural pests.</title>
        <authorList>
            <person name="Erdos Z."/>
            <person name="Studholme D.J."/>
            <person name="Raymond B."/>
            <person name="Sharma M."/>
        </authorList>
    </citation>
    <scope>NUCLEOTIDE SEQUENCE</scope>
    <source>
        <strain evidence="1">Ve6</strain>
    </source>
</reference>
<comment type="caution">
    <text evidence="1">The sequence shown here is derived from an EMBL/GenBank/DDBJ whole genome shotgun (WGS) entry which is preliminary data.</text>
</comment>
<evidence type="ECO:0000313" key="1">
    <source>
        <dbReference type="EMBL" id="KAJ4153537.1"/>
    </source>
</evidence>
<dbReference type="Proteomes" id="UP001144673">
    <property type="component" value="Chromosome 5"/>
</dbReference>